<dbReference type="GO" id="GO:0042393">
    <property type="term" value="F:histone binding"/>
    <property type="evidence" value="ECO:0007669"/>
    <property type="project" value="TreeGrafter"/>
</dbReference>
<protein>
    <recommendedName>
        <fullName evidence="2">Strawberry notch AAA domain-containing protein</fullName>
    </recommendedName>
</protein>
<dbReference type="SUPFAM" id="SSF52540">
    <property type="entry name" value="P-loop containing nucleoside triphosphate hydrolases"/>
    <property type="match status" value="1"/>
</dbReference>
<organism evidence="3 4">
    <name type="scientific">Aphanomyces astaci</name>
    <name type="common">Crayfish plague agent</name>
    <dbReference type="NCBI Taxonomy" id="112090"/>
    <lineage>
        <taxon>Eukaryota</taxon>
        <taxon>Sar</taxon>
        <taxon>Stramenopiles</taxon>
        <taxon>Oomycota</taxon>
        <taxon>Saprolegniomycetes</taxon>
        <taxon>Saprolegniales</taxon>
        <taxon>Verrucalvaceae</taxon>
        <taxon>Aphanomyces</taxon>
    </lineage>
</organism>
<dbReference type="InterPro" id="IPR039187">
    <property type="entry name" value="SNO_AAA"/>
</dbReference>
<feature type="domain" description="Strawberry notch AAA" evidence="2">
    <location>
        <begin position="100"/>
        <end position="249"/>
    </location>
</feature>
<evidence type="ECO:0000259" key="2">
    <source>
        <dbReference type="Pfam" id="PF13872"/>
    </source>
</evidence>
<dbReference type="InterPro" id="IPR026741">
    <property type="entry name" value="SNO"/>
</dbReference>
<reference evidence="3 4" key="1">
    <citation type="submission" date="2018-08" db="EMBL/GenBank/DDBJ databases">
        <title>Aphanomyces genome sequencing and annotation.</title>
        <authorList>
            <person name="Minardi D."/>
            <person name="Oidtmann B."/>
            <person name="Van Der Giezen M."/>
            <person name="Studholme D.J."/>
        </authorList>
    </citation>
    <scope>NUCLEOTIDE SEQUENCE [LARGE SCALE GENOMIC DNA]</scope>
    <source>
        <strain evidence="3 4">FDL457</strain>
    </source>
</reference>
<dbReference type="VEuPathDB" id="FungiDB:H257_17379"/>
<dbReference type="GO" id="GO:0031490">
    <property type="term" value="F:chromatin DNA binding"/>
    <property type="evidence" value="ECO:0007669"/>
    <property type="project" value="TreeGrafter"/>
</dbReference>
<dbReference type="EMBL" id="QUTF01025889">
    <property type="protein sequence ID" value="RHY82890.1"/>
    <property type="molecule type" value="Genomic_DNA"/>
</dbReference>
<evidence type="ECO:0000256" key="1">
    <source>
        <dbReference type="SAM" id="MobiDB-lite"/>
    </source>
</evidence>
<dbReference type="GO" id="GO:0006355">
    <property type="term" value="P:regulation of DNA-templated transcription"/>
    <property type="evidence" value="ECO:0007669"/>
    <property type="project" value="InterPro"/>
</dbReference>
<sequence length="249" mass="27219">MEVSPGKTPLGSDSINATKKDHEAADEDDEMTHTEDLVFSPYVCQVGMTFQFIRSSAFLIKKATYTAFVRIRVALLSTAPLPPCTYPVDAFPTELIEQGKLTKFSVSNDLRVDAERDLRDIGCHVDVIDGCHQLEKEKAKGFGMSSKTGVLYSTYSTLTSNYSHPTKSRLLQIVAWCGGANFDGCILFDECHKAKHGELSDKSATASSKVALAVQKIQVMLPNARVVYCSATGVGGIEHMAYMSRLGTY</sequence>
<name>A0A418CN24_APHAT</name>
<evidence type="ECO:0000313" key="3">
    <source>
        <dbReference type="EMBL" id="RHY82890.1"/>
    </source>
</evidence>
<dbReference type="AlphaFoldDB" id="A0A418CN24"/>
<evidence type="ECO:0000313" key="4">
    <source>
        <dbReference type="Proteomes" id="UP000286510"/>
    </source>
</evidence>
<dbReference type="PANTHER" id="PTHR12706:SF33">
    <property type="entry name" value="PROTEIN WITH HELICASE_C DOMAIN"/>
    <property type="match status" value="1"/>
</dbReference>
<dbReference type="PANTHER" id="PTHR12706">
    <property type="entry name" value="STRAWBERRY NOTCH-RELATED"/>
    <property type="match status" value="1"/>
</dbReference>
<accession>A0A418CN24</accession>
<dbReference type="InterPro" id="IPR027417">
    <property type="entry name" value="P-loop_NTPase"/>
</dbReference>
<dbReference type="Proteomes" id="UP000286510">
    <property type="component" value="Unassembled WGS sequence"/>
</dbReference>
<comment type="caution">
    <text evidence="3">The sequence shown here is derived from an EMBL/GenBank/DDBJ whole genome shotgun (WGS) entry which is preliminary data.</text>
</comment>
<dbReference type="Pfam" id="PF13872">
    <property type="entry name" value="AAA_34"/>
    <property type="match status" value="1"/>
</dbReference>
<proteinExistence type="predicted"/>
<feature type="region of interest" description="Disordered" evidence="1">
    <location>
        <begin position="1"/>
        <end position="31"/>
    </location>
</feature>
<dbReference type="GO" id="GO:0005634">
    <property type="term" value="C:nucleus"/>
    <property type="evidence" value="ECO:0007669"/>
    <property type="project" value="TreeGrafter"/>
</dbReference>
<gene>
    <name evidence="3" type="ORF">DYB26_003993</name>
</gene>